<reference evidence="4" key="1">
    <citation type="submission" date="2019-09" db="EMBL/GenBank/DDBJ databases">
        <title>Characterisation of the sponge microbiome using genome-centric metagenomics.</title>
        <authorList>
            <person name="Engelberts J.P."/>
            <person name="Robbins S.J."/>
            <person name="De Goeij J.M."/>
            <person name="Aranda M."/>
            <person name="Bell S.C."/>
            <person name="Webster N.S."/>
        </authorList>
    </citation>
    <scope>NUCLEOTIDE SEQUENCE</scope>
    <source>
        <strain evidence="4">SB0662_bin_9</strain>
    </source>
</reference>
<dbReference type="SMART" id="SM00822">
    <property type="entry name" value="PKS_KR"/>
    <property type="match status" value="1"/>
</dbReference>
<dbReference type="AlphaFoldDB" id="A0A6B1DYX6"/>
<comment type="caution">
    <text evidence="4">The sequence shown here is derived from an EMBL/GenBank/DDBJ whole genome shotgun (WGS) entry which is preliminary data.</text>
</comment>
<dbReference type="PRINTS" id="PR00080">
    <property type="entry name" value="SDRFAMILY"/>
</dbReference>
<dbReference type="PANTHER" id="PTHR42760:SF115">
    <property type="entry name" value="3-OXOACYL-[ACYL-CARRIER-PROTEIN] REDUCTASE FABG"/>
    <property type="match status" value="1"/>
</dbReference>
<dbReference type="InterPro" id="IPR057326">
    <property type="entry name" value="KR_dom"/>
</dbReference>
<dbReference type="SUPFAM" id="SSF51735">
    <property type="entry name" value="NAD(P)-binding Rossmann-fold domains"/>
    <property type="match status" value="1"/>
</dbReference>
<sequence>MSNPFSLEGKVALVTGGNGGIGKAIALGFKEAGAVVVAAGRSQEKNRAMADELGEGHAVLELDIRDEASVDAAAAGLVETHGRLDIVVNNAGIARRGTALESPTANWTDLLDTHLNGAFYCARAAARHMSESGRGGKIINIGSMYSFFGPPNAAGYATAKTGMVGLTRALAVEWAEYNIQVNAICPGWHTTDLNRPLLAVIGEDIALKTPARRLGTTHDLAGAAVFLAAPASDFVTGQCLTVDGGYSVQDRRWDEGQE</sequence>
<evidence type="ECO:0000313" key="4">
    <source>
        <dbReference type="EMBL" id="MYD91923.1"/>
    </source>
</evidence>
<feature type="domain" description="Ketoreductase" evidence="3">
    <location>
        <begin position="10"/>
        <end position="147"/>
    </location>
</feature>
<comment type="similarity">
    <text evidence="1">Belongs to the short-chain dehydrogenases/reductases (SDR) family.</text>
</comment>
<name>A0A6B1DYX6_9CHLR</name>
<dbReference type="Gene3D" id="3.40.50.720">
    <property type="entry name" value="NAD(P)-binding Rossmann-like Domain"/>
    <property type="match status" value="1"/>
</dbReference>
<proteinExistence type="inferred from homology"/>
<dbReference type="PANTHER" id="PTHR42760">
    <property type="entry name" value="SHORT-CHAIN DEHYDROGENASES/REDUCTASES FAMILY MEMBER"/>
    <property type="match status" value="1"/>
</dbReference>
<evidence type="ECO:0000259" key="3">
    <source>
        <dbReference type="SMART" id="SM00822"/>
    </source>
</evidence>
<dbReference type="InterPro" id="IPR036291">
    <property type="entry name" value="NAD(P)-bd_dom_sf"/>
</dbReference>
<accession>A0A6B1DYX6</accession>
<dbReference type="PROSITE" id="PS00061">
    <property type="entry name" value="ADH_SHORT"/>
    <property type="match status" value="1"/>
</dbReference>
<keyword evidence="2" id="KW-0560">Oxidoreductase</keyword>
<dbReference type="PRINTS" id="PR00081">
    <property type="entry name" value="GDHRDH"/>
</dbReference>
<organism evidence="4">
    <name type="scientific">Caldilineaceae bacterium SB0662_bin_9</name>
    <dbReference type="NCBI Taxonomy" id="2605258"/>
    <lineage>
        <taxon>Bacteria</taxon>
        <taxon>Bacillati</taxon>
        <taxon>Chloroflexota</taxon>
        <taxon>Caldilineae</taxon>
        <taxon>Caldilineales</taxon>
        <taxon>Caldilineaceae</taxon>
    </lineage>
</organism>
<evidence type="ECO:0000256" key="2">
    <source>
        <dbReference type="ARBA" id="ARBA00023002"/>
    </source>
</evidence>
<dbReference type="InterPro" id="IPR002347">
    <property type="entry name" value="SDR_fam"/>
</dbReference>
<dbReference type="FunFam" id="3.40.50.720:FF:000084">
    <property type="entry name" value="Short-chain dehydrogenase reductase"/>
    <property type="match status" value="1"/>
</dbReference>
<protein>
    <submittedName>
        <fullName evidence="4">SDR family oxidoreductase</fullName>
    </submittedName>
</protein>
<dbReference type="GO" id="GO:0016616">
    <property type="term" value="F:oxidoreductase activity, acting on the CH-OH group of donors, NAD or NADP as acceptor"/>
    <property type="evidence" value="ECO:0007669"/>
    <property type="project" value="UniProtKB-ARBA"/>
</dbReference>
<evidence type="ECO:0000256" key="1">
    <source>
        <dbReference type="ARBA" id="ARBA00006484"/>
    </source>
</evidence>
<dbReference type="InterPro" id="IPR020904">
    <property type="entry name" value="Sc_DH/Rdtase_CS"/>
</dbReference>
<dbReference type="Pfam" id="PF13561">
    <property type="entry name" value="adh_short_C2"/>
    <property type="match status" value="1"/>
</dbReference>
<gene>
    <name evidence="4" type="ORF">F4Y08_16605</name>
</gene>
<dbReference type="EMBL" id="VXPY01000121">
    <property type="protein sequence ID" value="MYD91923.1"/>
    <property type="molecule type" value="Genomic_DNA"/>
</dbReference>